<feature type="compositionally biased region" description="Gly residues" evidence="6">
    <location>
        <begin position="87"/>
        <end position="102"/>
    </location>
</feature>
<sequence length="708" mass="71039">MALSAAGLGNARAGMHALPSRMPLRRWPDALAWLGACDAGAPRRRCLPSAHRATSTAGAVGRKRSGDSGSSSSSGTSSGSSNTSNKGSGGGSSGSGSSGNGSGSSTVNVVERRAADVAVLGSSSTALAAAYALARRGKKVVLLPDFGLTAPRPPPEAQRPLLLTHPHAAMVSLAAESAAYWRGLQTQAAGSGIRVLADCRSLDLGLGLGLGAARGSAGGNPTGGSAGELLAQMQDACKAAGVRLGYLRSEELCALFPALRQPPGGVSGLLQPEGGVLDSAAAQSLLRSMCERQGVLVRDRLVLRGWRDAGSHFVLRASGAVLSDAVSYFEVEQLLLAPEHWPQHVLRMFGADAALQVVHSGTTRCSAAPELAKLPLCRIIGTVAPAGLARGTRGDGAQPEAAPSALHVGMAYPARPAEGAGPEGGGETMKLGLGALNGDAASRVVADPWNWRPDTEDRSGLAATHGQMGLLARGVGPPQLGCSARLHVATPDGWPAVGFVPGFEKGRVVFVSAASCALPGPEADPGVVGTSPSSGGEQPGAPRGSTQQDPRAAAAAAADAARAAGLARARRGEGDGRAAERAAAAAEGTAAASAAASELLLLGGQPLLHDGYALSPLLAKMAADMLCGASGAAEADLERVGLGRAAMGVAARGVDADTWEGLGWWQRGEAFRPADGVDPDEARDRAEAVARGGQMLGPDAALLAESDA</sequence>
<keyword evidence="5" id="KW-0560">Oxidoreductase</keyword>
<evidence type="ECO:0000256" key="6">
    <source>
        <dbReference type="SAM" id="MobiDB-lite"/>
    </source>
</evidence>
<comment type="similarity">
    <text evidence="2">Belongs to the MSOX/MTOX family.</text>
</comment>
<evidence type="ECO:0000259" key="7">
    <source>
        <dbReference type="Pfam" id="PF01266"/>
    </source>
</evidence>
<gene>
    <name evidence="8" type="ORF">TSOC_004872</name>
</gene>
<comment type="caution">
    <text evidence="8">The sequence shown here is derived from an EMBL/GenBank/DDBJ whole genome shotgun (WGS) entry which is preliminary data.</text>
</comment>
<feature type="region of interest" description="Disordered" evidence="6">
    <location>
        <begin position="522"/>
        <end position="552"/>
    </location>
</feature>
<keyword evidence="3" id="KW-0285">Flavoprotein</keyword>
<feature type="domain" description="FAD dependent oxidoreductase" evidence="7">
    <location>
        <begin position="116"/>
        <end position="355"/>
    </location>
</feature>
<feature type="compositionally biased region" description="Low complexity" evidence="6">
    <location>
        <begin position="67"/>
        <end position="86"/>
    </location>
</feature>
<evidence type="ECO:0000256" key="1">
    <source>
        <dbReference type="ARBA" id="ARBA00001974"/>
    </source>
</evidence>
<organism evidence="8 9">
    <name type="scientific">Tetrabaena socialis</name>
    <dbReference type="NCBI Taxonomy" id="47790"/>
    <lineage>
        <taxon>Eukaryota</taxon>
        <taxon>Viridiplantae</taxon>
        <taxon>Chlorophyta</taxon>
        <taxon>core chlorophytes</taxon>
        <taxon>Chlorophyceae</taxon>
        <taxon>CS clade</taxon>
        <taxon>Chlamydomonadales</taxon>
        <taxon>Tetrabaenaceae</taxon>
        <taxon>Tetrabaena</taxon>
    </lineage>
</organism>
<dbReference type="SUPFAM" id="SSF51905">
    <property type="entry name" value="FAD/NAD(P)-binding domain"/>
    <property type="match status" value="1"/>
</dbReference>
<dbReference type="PANTHER" id="PTHR10961:SF7">
    <property type="entry name" value="FAD DEPENDENT OXIDOREDUCTASE DOMAIN-CONTAINING PROTEIN"/>
    <property type="match status" value="1"/>
</dbReference>
<dbReference type="Gene3D" id="3.50.50.60">
    <property type="entry name" value="FAD/NAD(P)-binding domain"/>
    <property type="match status" value="1"/>
</dbReference>
<evidence type="ECO:0000256" key="2">
    <source>
        <dbReference type="ARBA" id="ARBA00010989"/>
    </source>
</evidence>
<dbReference type="EMBL" id="PGGS01000124">
    <property type="protein sequence ID" value="PNH08568.1"/>
    <property type="molecule type" value="Genomic_DNA"/>
</dbReference>
<dbReference type="InterPro" id="IPR045170">
    <property type="entry name" value="MTOX"/>
</dbReference>
<feature type="compositionally biased region" description="Low complexity" evidence="6">
    <location>
        <begin position="525"/>
        <end position="536"/>
    </location>
</feature>
<keyword evidence="9" id="KW-1185">Reference proteome</keyword>
<evidence type="ECO:0000256" key="5">
    <source>
        <dbReference type="ARBA" id="ARBA00023002"/>
    </source>
</evidence>
<dbReference type="Gene3D" id="3.30.9.10">
    <property type="entry name" value="D-Amino Acid Oxidase, subunit A, domain 2"/>
    <property type="match status" value="1"/>
</dbReference>
<accession>A0A2J8A7S6</accession>
<keyword evidence="4" id="KW-0274">FAD</keyword>
<proteinExistence type="inferred from homology"/>
<feature type="region of interest" description="Disordered" evidence="6">
    <location>
        <begin position="48"/>
        <end position="106"/>
    </location>
</feature>
<dbReference type="PANTHER" id="PTHR10961">
    <property type="entry name" value="PEROXISOMAL SARCOSINE OXIDASE"/>
    <property type="match status" value="1"/>
</dbReference>
<dbReference type="InterPro" id="IPR006076">
    <property type="entry name" value="FAD-dep_OxRdtase"/>
</dbReference>
<reference evidence="8 9" key="1">
    <citation type="journal article" date="2017" name="Mol. Biol. Evol.">
        <title>The 4-celled Tetrabaena socialis nuclear genome reveals the essential components for genetic control of cell number at the origin of multicellularity in the volvocine lineage.</title>
        <authorList>
            <person name="Featherston J."/>
            <person name="Arakaki Y."/>
            <person name="Hanschen E.R."/>
            <person name="Ferris P.J."/>
            <person name="Michod R.E."/>
            <person name="Olson B.J.S.C."/>
            <person name="Nozaki H."/>
            <person name="Durand P.M."/>
        </authorList>
    </citation>
    <scope>NUCLEOTIDE SEQUENCE [LARGE SCALE GENOMIC DNA]</scope>
    <source>
        <strain evidence="8 9">NIES-571</strain>
    </source>
</reference>
<dbReference type="InterPro" id="IPR036188">
    <property type="entry name" value="FAD/NAD-bd_sf"/>
</dbReference>
<evidence type="ECO:0000313" key="8">
    <source>
        <dbReference type="EMBL" id="PNH08568.1"/>
    </source>
</evidence>
<evidence type="ECO:0000256" key="3">
    <source>
        <dbReference type="ARBA" id="ARBA00022630"/>
    </source>
</evidence>
<evidence type="ECO:0000313" key="9">
    <source>
        <dbReference type="Proteomes" id="UP000236333"/>
    </source>
</evidence>
<dbReference type="Pfam" id="PF01266">
    <property type="entry name" value="DAO"/>
    <property type="match status" value="1"/>
</dbReference>
<dbReference type="OrthoDB" id="538125at2759"/>
<protein>
    <recommendedName>
        <fullName evidence="7">FAD dependent oxidoreductase domain-containing protein</fullName>
    </recommendedName>
</protein>
<evidence type="ECO:0000256" key="4">
    <source>
        <dbReference type="ARBA" id="ARBA00022827"/>
    </source>
</evidence>
<feature type="non-terminal residue" evidence="8">
    <location>
        <position position="708"/>
    </location>
</feature>
<dbReference type="Proteomes" id="UP000236333">
    <property type="component" value="Unassembled WGS sequence"/>
</dbReference>
<name>A0A2J8A7S6_9CHLO</name>
<dbReference type="GO" id="GO:0008115">
    <property type="term" value="F:sarcosine oxidase activity"/>
    <property type="evidence" value="ECO:0007669"/>
    <property type="project" value="TreeGrafter"/>
</dbReference>
<dbReference type="GO" id="GO:0050660">
    <property type="term" value="F:flavin adenine dinucleotide binding"/>
    <property type="evidence" value="ECO:0007669"/>
    <property type="project" value="InterPro"/>
</dbReference>
<dbReference type="AlphaFoldDB" id="A0A2J8A7S6"/>
<comment type="cofactor">
    <cofactor evidence="1">
        <name>FAD</name>
        <dbReference type="ChEBI" id="CHEBI:57692"/>
    </cofactor>
</comment>